<feature type="compositionally biased region" description="Low complexity" evidence="1">
    <location>
        <begin position="23"/>
        <end position="38"/>
    </location>
</feature>
<protein>
    <recommendedName>
        <fullName evidence="5">Lipoprotein</fullName>
    </recommendedName>
</protein>
<comment type="caution">
    <text evidence="3">The sequence shown here is derived from an EMBL/GenBank/DDBJ whole genome shotgun (WGS) entry which is preliminary data.</text>
</comment>
<dbReference type="RefSeq" id="WP_146216602.1">
    <property type="nucleotide sequence ID" value="NZ_CAWNXA010000007.1"/>
</dbReference>
<dbReference type="PROSITE" id="PS51257">
    <property type="entry name" value="PROKAR_LIPOPROTEIN"/>
    <property type="match status" value="1"/>
</dbReference>
<reference evidence="3 4" key="1">
    <citation type="submission" date="2018-04" db="EMBL/GenBank/DDBJ databases">
        <title>Genomic Encyclopedia of Type Strains, Phase IV (KMG-IV): sequencing the most valuable type-strain genomes for metagenomic binning, comparative biology and taxonomic classification.</title>
        <authorList>
            <person name="Goeker M."/>
        </authorList>
    </citation>
    <scope>NUCLEOTIDE SEQUENCE [LARGE SCALE GENOMIC DNA]</scope>
    <source>
        <strain evidence="3 4">DSM 104150</strain>
    </source>
</reference>
<evidence type="ECO:0000313" key="4">
    <source>
        <dbReference type="Proteomes" id="UP000248330"/>
    </source>
</evidence>
<feature type="chain" id="PRO_5016299924" description="Lipoprotein" evidence="2">
    <location>
        <begin position="20"/>
        <end position="219"/>
    </location>
</feature>
<organism evidence="3 4">
    <name type="scientific">Sinimarinibacterium flocculans</name>
    <dbReference type="NCBI Taxonomy" id="985250"/>
    <lineage>
        <taxon>Bacteria</taxon>
        <taxon>Pseudomonadati</taxon>
        <taxon>Pseudomonadota</taxon>
        <taxon>Gammaproteobacteria</taxon>
        <taxon>Nevskiales</taxon>
        <taxon>Nevskiaceae</taxon>
        <taxon>Sinimarinibacterium</taxon>
    </lineage>
</organism>
<dbReference type="Proteomes" id="UP000248330">
    <property type="component" value="Unassembled WGS sequence"/>
</dbReference>
<feature type="region of interest" description="Disordered" evidence="1">
    <location>
        <begin position="23"/>
        <end position="61"/>
    </location>
</feature>
<dbReference type="EMBL" id="QICN01000007">
    <property type="protein sequence ID" value="PXV66614.1"/>
    <property type="molecule type" value="Genomic_DNA"/>
</dbReference>
<evidence type="ECO:0000256" key="1">
    <source>
        <dbReference type="SAM" id="MobiDB-lite"/>
    </source>
</evidence>
<proteinExistence type="predicted"/>
<accession>A0A318EAS6</accession>
<dbReference type="AlphaFoldDB" id="A0A318EAS6"/>
<name>A0A318EAS6_9GAMM</name>
<evidence type="ECO:0008006" key="5">
    <source>
        <dbReference type="Google" id="ProtNLM"/>
    </source>
</evidence>
<feature type="compositionally biased region" description="Polar residues" evidence="1">
    <location>
        <begin position="39"/>
        <end position="51"/>
    </location>
</feature>
<sequence length="219" mass="23066">MMSLLKRACPLFLSLAAMGCQSGSEASSAEPSSPSKASRTQSTARMTSASPGQGELAGSPIDVGFERFPMRDIMTMGGEVQAKAGIGRPCMLRLSMKDAETHASFSLQMDNDGPMAPGRYDAADAVAPETAPGRFLAGFSFGKGRDRVTYTAASGTLSLTTFSPGLLEGEVEVVGRLPRRTYGEAESPWPPSLTVRTEFSVVPRVNRGARQGSENCFGG</sequence>
<feature type="signal peptide" evidence="2">
    <location>
        <begin position="1"/>
        <end position="19"/>
    </location>
</feature>
<keyword evidence="4" id="KW-1185">Reference proteome</keyword>
<evidence type="ECO:0000256" key="2">
    <source>
        <dbReference type="SAM" id="SignalP"/>
    </source>
</evidence>
<evidence type="ECO:0000313" key="3">
    <source>
        <dbReference type="EMBL" id="PXV66614.1"/>
    </source>
</evidence>
<keyword evidence="2" id="KW-0732">Signal</keyword>
<gene>
    <name evidence="3" type="ORF">C8D93_107179</name>
</gene>